<comment type="caution">
    <text evidence="2">The sequence shown here is derived from an EMBL/GenBank/DDBJ whole genome shotgun (WGS) entry which is preliminary data.</text>
</comment>
<sequence>GYSIERFIHSYTRKGDRKQNKELNAKGRESESTTTEETKVDAHQLFEESTGVVISSLFSSFV</sequence>
<reference evidence="2 3" key="1">
    <citation type="journal article" date="2018" name="Front. Plant Sci.">
        <title>Red Clover (Trifolium pratense) and Zigzag Clover (T. medium) - A Picture of Genomic Similarities and Differences.</title>
        <authorList>
            <person name="Dluhosova J."/>
            <person name="Istvanek J."/>
            <person name="Nedelnik J."/>
            <person name="Repkova J."/>
        </authorList>
    </citation>
    <scope>NUCLEOTIDE SEQUENCE [LARGE SCALE GENOMIC DNA]</scope>
    <source>
        <strain evidence="3">cv. 10/8</strain>
        <tissue evidence="2">Leaf</tissue>
    </source>
</reference>
<dbReference type="EMBL" id="LXQA010107142">
    <property type="protein sequence ID" value="MCI17812.1"/>
    <property type="molecule type" value="Genomic_DNA"/>
</dbReference>
<dbReference type="Proteomes" id="UP000265520">
    <property type="component" value="Unassembled WGS sequence"/>
</dbReference>
<proteinExistence type="predicted"/>
<evidence type="ECO:0000256" key="1">
    <source>
        <dbReference type="SAM" id="MobiDB-lite"/>
    </source>
</evidence>
<feature type="non-terminal residue" evidence="2">
    <location>
        <position position="1"/>
    </location>
</feature>
<protein>
    <submittedName>
        <fullName evidence="2">Uncharacterized protein</fullName>
    </submittedName>
</protein>
<evidence type="ECO:0000313" key="3">
    <source>
        <dbReference type="Proteomes" id="UP000265520"/>
    </source>
</evidence>
<dbReference type="AlphaFoldDB" id="A0A392Q1P6"/>
<organism evidence="2 3">
    <name type="scientific">Trifolium medium</name>
    <dbReference type="NCBI Taxonomy" id="97028"/>
    <lineage>
        <taxon>Eukaryota</taxon>
        <taxon>Viridiplantae</taxon>
        <taxon>Streptophyta</taxon>
        <taxon>Embryophyta</taxon>
        <taxon>Tracheophyta</taxon>
        <taxon>Spermatophyta</taxon>
        <taxon>Magnoliopsida</taxon>
        <taxon>eudicotyledons</taxon>
        <taxon>Gunneridae</taxon>
        <taxon>Pentapetalae</taxon>
        <taxon>rosids</taxon>
        <taxon>fabids</taxon>
        <taxon>Fabales</taxon>
        <taxon>Fabaceae</taxon>
        <taxon>Papilionoideae</taxon>
        <taxon>50 kb inversion clade</taxon>
        <taxon>NPAAA clade</taxon>
        <taxon>Hologalegina</taxon>
        <taxon>IRL clade</taxon>
        <taxon>Trifolieae</taxon>
        <taxon>Trifolium</taxon>
    </lineage>
</organism>
<accession>A0A392Q1P6</accession>
<evidence type="ECO:0000313" key="2">
    <source>
        <dbReference type="EMBL" id="MCI17812.1"/>
    </source>
</evidence>
<feature type="region of interest" description="Disordered" evidence="1">
    <location>
        <begin position="15"/>
        <end position="39"/>
    </location>
</feature>
<keyword evidence="3" id="KW-1185">Reference proteome</keyword>
<name>A0A392Q1P6_9FABA</name>